<dbReference type="Pfam" id="PF01272">
    <property type="entry name" value="GreA_GreB"/>
    <property type="match status" value="1"/>
</dbReference>
<reference evidence="2 3" key="1">
    <citation type="journal article" date="2019" name="Microorganisms">
        <title>Paenibacillus lutrae sp. nov., A Chitinolytic Species Isolated from A River Otter in Castril Natural Park, Granada, Spain.</title>
        <authorList>
            <person name="Rodriguez M."/>
            <person name="Reina J.C."/>
            <person name="Bejar V."/>
            <person name="Llamas I."/>
        </authorList>
    </citation>
    <scope>NUCLEOTIDE SEQUENCE [LARGE SCALE GENOMIC DNA]</scope>
    <source>
        <strain evidence="2 3">N10</strain>
    </source>
</reference>
<dbReference type="AlphaFoldDB" id="A0A7X3JXI9"/>
<keyword evidence="3" id="KW-1185">Reference proteome</keyword>
<sequence length="145" mass="16627">MNHSLLGARTQLIQQLVYFDEELTTFLEAYTPNQSKIRSTTRQHLMDYCLELTRLMQEFKEEILHSRVLIGSRVLVRYMDDQETDSYTIVFPSKADPNINYISFLSPIGSCLLLGDVGKVCSIETPSGISVMKIEKIEFRNAGDR</sequence>
<dbReference type="Proteomes" id="UP000490800">
    <property type="component" value="Unassembled WGS sequence"/>
</dbReference>
<evidence type="ECO:0000313" key="2">
    <source>
        <dbReference type="EMBL" id="MVO98072.1"/>
    </source>
</evidence>
<dbReference type="InterPro" id="IPR001437">
    <property type="entry name" value="Tscrpt_elong_fac_GreA/B_C"/>
</dbReference>
<proteinExistence type="predicted"/>
<feature type="domain" description="Transcription elongation factor GreA/GreB C-terminal" evidence="1">
    <location>
        <begin position="66"/>
        <end position="138"/>
    </location>
</feature>
<dbReference type="SUPFAM" id="SSF54534">
    <property type="entry name" value="FKBP-like"/>
    <property type="match status" value="1"/>
</dbReference>
<dbReference type="Gene3D" id="3.10.50.30">
    <property type="entry name" value="Transcription elongation factor, GreA/GreB, C-terminal domain"/>
    <property type="match status" value="1"/>
</dbReference>
<protein>
    <submittedName>
        <fullName evidence="2">Transcription elongation factor GreAB</fullName>
    </submittedName>
</protein>
<dbReference type="GO" id="GO:0032784">
    <property type="term" value="P:regulation of DNA-templated transcription elongation"/>
    <property type="evidence" value="ECO:0007669"/>
    <property type="project" value="InterPro"/>
</dbReference>
<gene>
    <name evidence="2" type="ORF">EDM21_00690</name>
</gene>
<evidence type="ECO:0000259" key="1">
    <source>
        <dbReference type="Pfam" id="PF01272"/>
    </source>
</evidence>
<keyword evidence="2" id="KW-0251">Elongation factor</keyword>
<comment type="caution">
    <text evidence="2">The sequence shown here is derived from an EMBL/GenBank/DDBJ whole genome shotgun (WGS) entry which is preliminary data.</text>
</comment>
<dbReference type="GO" id="GO:0003677">
    <property type="term" value="F:DNA binding"/>
    <property type="evidence" value="ECO:0007669"/>
    <property type="project" value="InterPro"/>
</dbReference>
<evidence type="ECO:0000313" key="3">
    <source>
        <dbReference type="Proteomes" id="UP000490800"/>
    </source>
</evidence>
<dbReference type="EMBL" id="RHLK01000001">
    <property type="protein sequence ID" value="MVO98072.1"/>
    <property type="molecule type" value="Genomic_DNA"/>
</dbReference>
<dbReference type="OrthoDB" id="2898253at2"/>
<dbReference type="GO" id="GO:0003746">
    <property type="term" value="F:translation elongation factor activity"/>
    <property type="evidence" value="ECO:0007669"/>
    <property type="project" value="UniProtKB-KW"/>
</dbReference>
<organism evidence="2 3">
    <name type="scientific">Paenibacillus lutrae</name>
    <dbReference type="NCBI Taxonomy" id="2078573"/>
    <lineage>
        <taxon>Bacteria</taxon>
        <taxon>Bacillati</taxon>
        <taxon>Bacillota</taxon>
        <taxon>Bacilli</taxon>
        <taxon>Bacillales</taxon>
        <taxon>Paenibacillaceae</taxon>
        <taxon>Paenibacillus</taxon>
    </lineage>
</organism>
<keyword evidence="2" id="KW-0648">Protein biosynthesis</keyword>
<name>A0A7X3JXI9_9BACL</name>
<accession>A0A7X3JXI9</accession>
<dbReference type="RefSeq" id="WP_157331935.1">
    <property type="nucleotide sequence ID" value="NZ_RHLK01000001.1"/>
</dbReference>
<dbReference type="InterPro" id="IPR036953">
    <property type="entry name" value="GreA/GreB_C_sf"/>
</dbReference>